<accession>A0ABN0VVW7</accession>
<dbReference type="InterPro" id="IPR057309">
    <property type="entry name" value="PcsB_CC"/>
</dbReference>
<keyword evidence="2" id="KW-0175">Coiled coil</keyword>
<feature type="coiled-coil region" evidence="2">
    <location>
        <begin position="50"/>
        <end position="112"/>
    </location>
</feature>
<dbReference type="SUPFAM" id="SSF51261">
    <property type="entry name" value="Duplicated hybrid motif"/>
    <property type="match status" value="1"/>
</dbReference>
<keyword evidence="6" id="KW-1185">Reference proteome</keyword>
<dbReference type="PANTHER" id="PTHR21666:SF270">
    <property type="entry name" value="MUREIN HYDROLASE ACTIVATOR ENVC"/>
    <property type="match status" value="1"/>
</dbReference>
<dbReference type="InterPro" id="IPR050570">
    <property type="entry name" value="Cell_wall_metabolism_enzyme"/>
</dbReference>
<organism evidence="5 6">
    <name type="scientific">Bacillus carboniphilus</name>
    <dbReference type="NCBI Taxonomy" id="86663"/>
    <lineage>
        <taxon>Bacteria</taxon>
        <taxon>Bacillati</taxon>
        <taxon>Bacillota</taxon>
        <taxon>Bacilli</taxon>
        <taxon>Bacillales</taxon>
        <taxon>Bacillaceae</taxon>
        <taxon>Bacillus</taxon>
    </lineage>
</organism>
<evidence type="ECO:0000256" key="1">
    <source>
        <dbReference type="ARBA" id="ARBA00022729"/>
    </source>
</evidence>
<dbReference type="CDD" id="cd12797">
    <property type="entry name" value="M23_peptidase"/>
    <property type="match status" value="1"/>
</dbReference>
<reference evidence="5 6" key="1">
    <citation type="journal article" date="2019" name="Int. J. Syst. Evol. Microbiol.">
        <title>The Global Catalogue of Microorganisms (GCM) 10K type strain sequencing project: providing services to taxonomists for standard genome sequencing and annotation.</title>
        <authorList>
            <consortium name="The Broad Institute Genomics Platform"/>
            <consortium name="The Broad Institute Genome Sequencing Center for Infectious Disease"/>
            <person name="Wu L."/>
            <person name="Ma J."/>
        </authorList>
    </citation>
    <scope>NUCLEOTIDE SEQUENCE [LARGE SCALE GENOMIC DNA]</scope>
    <source>
        <strain evidence="5 6">JCM 9731</strain>
    </source>
</reference>
<dbReference type="Pfam" id="PF24568">
    <property type="entry name" value="CC_PcsB"/>
    <property type="match status" value="1"/>
</dbReference>
<dbReference type="EMBL" id="BAAADJ010000005">
    <property type="protein sequence ID" value="GAA0318472.1"/>
    <property type="molecule type" value="Genomic_DNA"/>
</dbReference>
<comment type="caution">
    <text evidence="5">The sequence shown here is derived from an EMBL/GenBank/DDBJ whole genome shotgun (WGS) entry which is preliminary data.</text>
</comment>
<evidence type="ECO:0000256" key="2">
    <source>
        <dbReference type="SAM" id="Coils"/>
    </source>
</evidence>
<keyword evidence="1" id="KW-0732">Signal</keyword>
<proteinExistence type="predicted"/>
<feature type="domain" description="Peptidoglycan hydrolase PcsB coiled-coil" evidence="4">
    <location>
        <begin position="106"/>
        <end position="179"/>
    </location>
</feature>
<gene>
    <name evidence="5" type="ORF">GCM10008967_06290</name>
</gene>
<feature type="coiled-coil region" evidence="2">
    <location>
        <begin position="160"/>
        <end position="271"/>
    </location>
</feature>
<dbReference type="PANTHER" id="PTHR21666">
    <property type="entry name" value="PEPTIDASE-RELATED"/>
    <property type="match status" value="1"/>
</dbReference>
<dbReference type="RefSeq" id="WP_343796289.1">
    <property type="nucleotide sequence ID" value="NZ_BAAADJ010000005.1"/>
</dbReference>
<evidence type="ECO:0000259" key="4">
    <source>
        <dbReference type="Pfam" id="PF24568"/>
    </source>
</evidence>
<dbReference type="Pfam" id="PF01551">
    <property type="entry name" value="Peptidase_M23"/>
    <property type="match status" value="1"/>
</dbReference>
<evidence type="ECO:0000313" key="6">
    <source>
        <dbReference type="Proteomes" id="UP001500782"/>
    </source>
</evidence>
<dbReference type="InterPro" id="IPR016047">
    <property type="entry name" value="M23ase_b-sheet_dom"/>
</dbReference>
<dbReference type="InterPro" id="IPR011055">
    <property type="entry name" value="Dup_hybrid_motif"/>
</dbReference>
<dbReference type="Gene3D" id="2.70.70.10">
    <property type="entry name" value="Glucose Permease (Domain IIA)"/>
    <property type="match status" value="1"/>
</dbReference>
<sequence>MRKSGLTIVTAVVLLLGTLTYGVAEASKLSDLQKQQNDIKDKREGVSSDIDSKNAEISSLKAEQEELKKQMQAIDTQIVETNEKIAQKDIEISNKKEEIALLEAEIRDLGIRIEKRNELLKERARSFQRSGGAISYLDVLLGANSFGEFLDRVNAVSTIMDADKQLIKEHEKDLETMENLKKKQEDELAALETLRLELEDMKATLDAQRKEKDALVAKLREQQEHIEAEVMDLQEEEELLKAQEAAMKKAIQLEKERLAELERQRKAAQANGGSYPKDTGGTFMVPAAGYVSSEFAARWGEFHYGLDIAKGGTVPVVSAADGVVIRSYYSVSYGNAVFISHSINGKIYTTVYAHLSSRDVSEGQVVARGTKIGNMGNTGYSFGQHLHFEIHEGPWNAKKSNAVNPRKYLSF</sequence>
<evidence type="ECO:0000259" key="3">
    <source>
        <dbReference type="Pfam" id="PF01551"/>
    </source>
</evidence>
<feature type="domain" description="M23ase beta-sheet core" evidence="3">
    <location>
        <begin position="302"/>
        <end position="404"/>
    </location>
</feature>
<dbReference type="Proteomes" id="UP001500782">
    <property type="component" value="Unassembled WGS sequence"/>
</dbReference>
<name>A0ABN0VVW7_9BACI</name>
<dbReference type="Gene3D" id="6.10.250.3150">
    <property type="match status" value="1"/>
</dbReference>
<protein>
    <submittedName>
        <fullName evidence="5">M23 family metallopeptidase</fullName>
    </submittedName>
</protein>
<evidence type="ECO:0000313" key="5">
    <source>
        <dbReference type="EMBL" id="GAA0318472.1"/>
    </source>
</evidence>